<evidence type="ECO:0000313" key="3">
    <source>
        <dbReference type="EMBL" id="MXU64611.1"/>
    </source>
</evidence>
<dbReference type="Proteomes" id="UP000436016">
    <property type="component" value="Unassembled WGS sequence"/>
</dbReference>
<evidence type="ECO:0000313" key="4">
    <source>
        <dbReference type="Proteomes" id="UP000436016"/>
    </source>
</evidence>
<dbReference type="EMBL" id="WUWG01000001">
    <property type="protein sequence ID" value="MXU64611.1"/>
    <property type="molecule type" value="Genomic_DNA"/>
</dbReference>
<protein>
    <submittedName>
        <fullName evidence="3">Uncharacterized protein</fullName>
    </submittedName>
</protein>
<organism evidence="3 4">
    <name type="scientific">Oceanomicrobium pacificus</name>
    <dbReference type="NCBI Taxonomy" id="2692916"/>
    <lineage>
        <taxon>Bacteria</taxon>
        <taxon>Pseudomonadati</taxon>
        <taxon>Pseudomonadota</taxon>
        <taxon>Alphaproteobacteria</taxon>
        <taxon>Rhodobacterales</taxon>
        <taxon>Paracoccaceae</taxon>
        <taxon>Oceanomicrobium</taxon>
    </lineage>
</organism>
<name>A0A6B0U0E9_9RHOB</name>
<reference evidence="3 4" key="1">
    <citation type="submission" date="2019-12" db="EMBL/GenBank/DDBJ databases">
        <title>Strain KN286 was isolated from seawater, which was collected from Caroline Seamount in the tropical western Pacific.</title>
        <authorList>
            <person name="Wang Q."/>
        </authorList>
    </citation>
    <scope>NUCLEOTIDE SEQUENCE [LARGE SCALE GENOMIC DNA]</scope>
    <source>
        <strain evidence="3 4">KN286</strain>
    </source>
</reference>
<comment type="caution">
    <text evidence="3">The sequence shown here is derived from an EMBL/GenBank/DDBJ whole genome shotgun (WGS) entry which is preliminary data.</text>
</comment>
<feature type="region of interest" description="Disordered" evidence="1">
    <location>
        <begin position="67"/>
        <end position="89"/>
    </location>
</feature>
<feature type="signal peptide" evidence="2">
    <location>
        <begin position="1"/>
        <end position="23"/>
    </location>
</feature>
<feature type="chain" id="PRO_5025545555" evidence="2">
    <location>
        <begin position="24"/>
        <end position="89"/>
    </location>
</feature>
<evidence type="ECO:0000256" key="1">
    <source>
        <dbReference type="SAM" id="MobiDB-lite"/>
    </source>
</evidence>
<keyword evidence="2" id="KW-0732">Signal</keyword>
<evidence type="ECO:0000256" key="2">
    <source>
        <dbReference type="SAM" id="SignalP"/>
    </source>
</evidence>
<dbReference type="AlphaFoldDB" id="A0A6B0U0E9"/>
<accession>A0A6B0U0E9</accession>
<dbReference type="RefSeq" id="WP_160852170.1">
    <property type="nucleotide sequence ID" value="NZ_WUWG01000001.1"/>
</dbReference>
<keyword evidence="4" id="KW-1185">Reference proteome</keyword>
<gene>
    <name evidence="3" type="ORF">GSH16_04065</name>
</gene>
<proteinExistence type="predicted"/>
<sequence>MRRPILLTLSAAACTAFTAPASAQSWQCTQLEMTIKLKPQECGLYSLSQQTHIKGIIENPKFGYNDKKRRVDRIKADPQGPRATGQPAG</sequence>